<evidence type="ECO:0000313" key="1">
    <source>
        <dbReference type="EMBL" id="SFK84346.1"/>
    </source>
</evidence>
<organism evidence="1 2">
    <name type="scientific">Halogranum rubrum</name>
    <dbReference type="NCBI Taxonomy" id="553466"/>
    <lineage>
        <taxon>Archaea</taxon>
        <taxon>Methanobacteriati</taxon>
        <taxon>Methanobacteriota</taxon>
        <taxon>Stenosarchaea group</taxon>
        <taxon>Halobacteria</taxon>
        <taxon>Halobacteriales</taxon>
        <taxon>Haloferacaceae</taxon>
    </lineage>
</organism>
<dbReference type="SUPFAM" id="SSF89807">
    <property type="entry name" value="Dodecin-like"/>
    <property type="match status" value="1"/>
</dbReference>
<dbReference type="PANTHER" id="PTHR39324">
    <property type="entry name" value="CALCIUM DODECIN"/>
    <property type="match status" value="1"/>
</dbReference>
<dbReference type="Pfam" id="PF07311">
    <property type="entry name" value="Dodecin"/>
    <property type="match status" value="1"/>
</dbReference>
<evidence type="ECO:0008006" key="3">
    <source>
        <dbReference type="Google" id="ProtNLM"/>
    </source>
</evidence>
<dbReference type="NCBIfam" id="NF041389">
    <property type="entry name" value="dodecin_Halo"/>
    <property type="match status" value="1"/>
</dbReference>
<dbReference type="InterPro" id="IPR025543">
    <property type="entry name" value="Dodecin-like"/>
</dbReference>
<reference evidence="2" key="1">
    <citation type="submission" date="2016-10" db="EMBL/GenBank/DDBJ databases">
        <authorList>
            <person name="Varghese N."/>
            <person name="Submissions S."/>
        </authorList>
    </citation>
    <scope>NUCLEOTIDE SEQUENCE [LARGE SCALE GENOMIC DNA]</scope>
    <source>
        <strain evidence="2">CGMCC 1.7738</strain>
    </source>
</reference>
<dbReference type="InterPro" id="IPR009923">
    <property type="entry name" value="Dodecin"/>
</dbReference>
<name>A0A1I4CWG5_9EURY</name>
<keyword evidence="2" id="KW-1185">Reference proteome</keyword>
<dbReference type="PANTHER" id="PTHR39324:SF1">
    <property type="entry name" value="CALCIUM DODECIN"/>
    <property type="match status" value="1"/>
</dbReference>
<sequence>MVYKKITLIGRSDESFDAAVDDAVDRAQNTLDNVHWVEVKEMGVEIASVDGREYQAEVEVAFELEEPTA</sequence>
<dbReference type="STRING" id="553466.SAMN04487950_1389"/>
<dbReference type="EMBL" id="FOTC01000001">
    <property type="protein sequence ID" value="SFK84346.1"/>
    <property type="molecule type" value="Genomic_DNA"/>
</dbReference>
<gene>
    <name evidence="1" type="ORF">SAMN04487950_1389</name>
</gene>
<dbReference type="Proteomes" id="UP000199607">
    <property type="component" value="Unassembled WGS sequence"/>
</dbReference>
<protein>
    <recommendedName>
        <fullName evidence="3">Dodecin</fullName>
    </recommendedName>
</protein>
<dbReference type="RefSeq" id="WP_009374993.1">
    <property type="nucleotide sequence ID" value="NZ_FOTC01000001.1"/>
</dbReference>
<dbReference type="AlphaFoldDB" id="A0A1I4CWG5"/>
<dbReference type="Gene3D" id="3.30.1660.10">
    <property type="entry name" value="Flavin-binding protein dodecin"/>
    <property type="match status" value="1"/>
</dbReference>
<proteinExistence type="predicted"/>
<accession>A0A1I4CWG5</accession>
<dbReference type="InterPro" id="IPR036694">
    <property type="entry name" value="Dodecin-like_sf"/>
</dbReference>
<evidence type="ECO:0000313" key="2">
    <source>
        <dbReference type="Proteomes" id="UP000199607"/>
    </source>
</evidence>